<organism evidence="1 3">
    <name type="scientific">Dermabacter vaginalis</name>
    <dbReference type="NCBI Taxonomy" id="1630135"/>
    <lineage>
        <taxon>Bacteria</taxon>
        <taxon>Bacillati</taxon>
        <taxon>Actinomycetota</taxon>
        <taxon>Actinomycetes</taxon>
        <taxon>Micrococcales</taxon>
        <taxon>Dermabacteraceae</taxon>
        <taxon>Dermabacter</taxon>
    </lineage>
</organism>
<dbReference type="PANTHER" id="PTHR33361">
    <property type="entry name" value="GLR0591 PROTEIN"/>
    <property type="match status" value="1"/>
</dbReference>
<sequence>MTTMRTPSPTDNLANGFVERSIALSPMTATSLGTPGQDRLMDDLSPEGLEQVATLARDTLAGLDSVEREHPGDDVDRVTRAAMRERLGLELEHHDALLTHASVNNIASPVQGIRSIFDMMPQDTAEDWATISERLSRVPEAVHGYAESLRYAASKGVLAAKRQQRIGAEQSRSFTKADGFFPSLVAKSGLEGSAREDFERRVALACEAYNELAAVFDELEEKAPEKDAVGREAYQLGSRTFLGEEIDVEEAYEFGVEELTRLIDEQKQVASRLNAHYGNGGGDSIDAAMASLNADEALVLHGTDSLKAWMQELSDAAIRDLAGTHFDIPEELTRLECMIAETGAGGIYYTGPSEDFSRPGRMWWDTPAGVDTFRTWSETTTVYHEGVPGHHLQVGTQQLQSERLNRWRASFMWVSGHGEGWALYAERLMEELGYLTTDGEKLGMLMEQRMRAGRVVLDIGLHNELPVPERFGGGKWTYERGWDFVREHWRMEEPIQRFEYHRYLGWAGQAPSYKLGQRVWEQLRDEALARGTSLRDFHREALELGGLPLSVLRSALSAHGTGEVGA</sequence>
<dbReference type="KEGG" id="dva:DAD186_15400"/>
<reference evidence="1 3" key="1">
    <citation type="submission" date="2015-06" db="EMBL/GenBank/DDBJ databases">
        <title>Investigation of pathophysiology for high-risk pregnancy and development of treatment modality based on it.</title>
        <authorList>
            <person name="Kim B.-C."/>
            <person name="Lim S."/>
        </authorList>
    </citation>
    <scope>NUCLEOTIDE SEQUENCE [LARGE SCALE GENOMIC DNA]</scope>
    <source>
        <strain evidence="1 3">AD1-86</strain>
    </source>
</reference>
<accession>A0A1B0ZJI5</accession>
<evidence type="ECO:0000313" key="1">
    <source>
        <dbReference type="EMBL" id="ANP28090.1"/>
    </source>
</evidence>
<dbReference type="Proteomes" id="UP000323865">
    <property type="component" value="Chromosome"/>
</dbReference>
<dbReference type="PANTHER" id="PTHR33361:SF2">
    <property type="entry name" value="DUF885 DOMAIN-CONTAINING PROTEIN"/>
    <property type="match status" value="1"/>
</dbReference>
<dbReference type="EMBL" id="CP044108">
    <property type="protein sequence ID" value="QEU11510.1"/>
    <property type="molecule type" value="Genomic_DNA"/>
</dbReference>
<name>A0A1B0ZJI5_9MICO</name>
<dbReference type="Proteomes" id="UP000092596">
    <property type="component" value="Chromosome"/>
</dbReference>
<dbReference type="STRING" id="1630135.DAD186_15400"/>
<protein>
    <submittedName>
        <fullName evidence="2">DUF885 domain-containing protein</fullName>
    </submittedName>
    <submittedName>
        <fullName evidence="1">Septum formation protein Maf</fullName>
    </submittedName>
</protein>
<keyword evidence="4" id="KW-1185">Reference proteome</keyword>
<dbReference type="InterPro" id="IPR010281">
    <property type="entry name" value="DUF885"/>
</dbReference>
<dbReference type="RefSeq" id="WP_065248146.1">
    <property type="nucleotide sequence ID" value="NZ_CP012117.1"/>
</dbReference>
<dbReference type="EMBL" id="CP012117">
    <property type="protein sequence ID" value="ANP28090.1"/>
    <property type="molecule type" value="Genomic_DNA"/>
</dbReference>
<evidence type="ECO:0000313" key="4">
    <source>
        <dbReference type="Proteomes" id="UP000323865"/>
    </source>
</evidence>
<evidence type="ECO:0000313" key="3">
    <source>
        <dbReference type="Proteomes" id="UP000092596"/>
    </source>
</evidence>
<proteinExistence type="predicted"/>
<dbReference type="Pfam" id="PF05960">
    <property type="entry name" value="DUF885"/>
    <property type="match status" value="1"/>
</dbReference>
<evidence type="ECO:0000313" key="2">
    <source>
        <dbReference type="EMBL" id="QEU11510.1"/>
    </source>
</evidence>
<dbReference type="AlphaFoldDB" id="A0A1B0ZJI5"/>
<reference evidence="2 4" key="2">
    <citation type="submission" date="2019-09" db="EMBL/GenBank/DDBJ databases">
        <title>FDA dAtabase for Regulatory Grade micrObial Sequences (FDA-ARGOS): Supporting development and validation of Infectious Disease Dx tests.</title>
        <authorList>
            <person name="Sciortino C."/>
            <person name="Tallon L."/>
            <person name="Sadzewicz L."/>
            <person name="Vavikolanu K."/>
            <person name="Mehta A."/>
            <person name="Aluvathingal J."/>
            <person name="Nadendla S."/>
            <person name="Nandy P."/>
            <person name="Geyer C."/>
            <person name="Yan Y."/>
            <person name="Sichtig H."/>
        </authorList>
    </citation>
    <scope>NUCLEOTIDE SEQUENCE [LARGE SCALE GENOMIC DNA]</scope>
    <source>
        <strain evidence="2 4">FDAARGOS_640</strain>
    </source>
</reference>
<gene>
    <name evidence="1" type="ORF">DAD186_15400</name>
    <name evidence="2" type="ORF">FOB48_03835</name>
</gene>